<evidence type="ECO:0000313" key="2">
    <source>
        <dbReference type="Proteomes" id="UP000324797"/>
    </source>
</evidence>
<gene>
    <name evidence="1" type="ORF">FXV83_04010</name>
</gene>
<dbReference type="RefSeq" id="WP_148737890.1">
    <property type="nucleotide sequence ID" value="NZ_VSTH01000014.1"/>
</dbReference>
<protein>
    <submittedName>
        <fullName evidence="1">Uncharacterized protein</fullName>
    </submittedName>
</protein>
<organism evidence="1 2">
    <name type="scientific">Bradyrhizobium hipponense</name>
    <dbReference type="NCBI Taxonomy" id="2605638"/>
    <lineage>
        <taxon>Bacteria</taxon>
        <taxon>Pseudomonadati</taxon>
        <taxon>Pseudomonadota</taxon>
        <taxon>Alphaproteobacteria</taxon>
        <taxon>Hyphomicrobiales</taxon>
        <taxon>Nitrobacteraceae</taxon>
        <taxon>Bradyrhizobium</taxon>
    </lineage>
</organism>
<name>A0A5S4YXK9_9BRAD</name>
<comment type="caution">
    <text evidence="1">The sequence shown here is derived from an EMBL/GenBank/DDBJ whole genome shotgun (WGS) entry which is preliminary data.</text>
</comment>
<proteinExistence type="predicted"/>
<sequence length="94" mass="10470">MIIYLLDVESGSLSKLNRLPCRQGIPDHRLEAACLDAEEIFGVGGVDQEGLVEQIGHLDALVKSDRLQFVLGQPMEFGRLDFQYSCKFSDELAN</sequence>
<dbReference type="Proteomes" id="UP000324797">
    <property type="component" value="Unassembled WGS sequence"/>
</dbReference>
<keyword evidence="2" id="KW-1185">Reference proteome</keyword>
<reference evidence="1 2" key="1">
    <citation type="submission" date="2019-08" db="EMBL/GenBank/DDBJ databases">
        <title>Bradyrhizobium hipponensis sp. nov., a rhizobium isolated from a Lupinus angustifolius root nodule in Tunisia.</title>
        <authorList>
            <person name="Off K."/>
            <person name="Rejili M."/>
            <person name="Mars M."/>
            <person name="Brachmann A."/>
            <person name="Marin M."/>
        </authorList>
    </citation>
    <scope>NUCLEOTIDE SEQUENCE [LARGE SCALE GENOMIC DNA]</scope>
    <source>
        <strain evidence="2">aSej3</strain>
    </source>
</reference>
<dbReference type="AlphaFoldDB" id="A0A5S4YXK9"/>
<dbReference type="EMBL" id="VSTH01000014">
    <property type="protein sequence ID" value="TYO67939.1"/>
    <property type="molecule type" value="Genomic_DNA"/>
</dbReference>
<evidence type="ECO:0000313" key="1">
    <source>
        <dbReference type="EMBL" id="TYO67939.1"/>
    </source>
</evidence>
<accession>A0A5S4YXK9</accession>